<name>Q10YT8_TRIEI</name>
<evidence type="ECO:0000313" key="1">
    <source>
        <dbReference type="EMBL" id="ABG52586.1"/>
    </source>
</evidence>
<dbReference type="PANTHER" id="PTHR34706:SF1">
    <property type="entry name" value="VWFA DOMAIN-CONTAINING PROTEIN"/>
    <property type="match status" value="1"/>
</dbReference>
<dbReference type="HOGENOM" id="CLU_112860_0_0_3"/>
<dbReference type="OrthoDB" id="1523785at2"/>
<sequence>MAENHLSLENRDYTFIFARSHESWSFSHPHYEHWLAAQTKIINLAKFCQSLDNSGITVYLASKPFVKETNTEVITLARLFQIKNPPKRMDLVTSLEDAINDYFQRRDAKKTQNGDIILVLVDKISHEQKALINLIINATKKINFIPGTQKSYELGISFLQVGEDQVTKEHLNYLDDRLVQVGAKCDIVDTKLWYKIKEKFMTNILVSALVD</sequence>
<dbReference type="eggNOG" id="COG2304">
    <property type="taxonomic scope" value="Bacteria"/>
</dbReference>
<dbReference type="KEGG" id="ter:Tery_3496"/>
<gene>
    <name evidence="1" type="ordered locus">Tery_3496</name>
</gene>
<protein>
    <recommendedName>
        <fullName evidence="2">VWFA domain-containing protein</fullName>
    </recommendedName>
</protein>
<organism evidence="1">
    <name type="scientific">Trichodesmium erythraeum (strain IMS101)</name>
    <dbReference type="NCBI Taxonomy" id="203124"/>
    <lineage>
        <taxon>Bacteria</taxon>
        <taxon>Bacillati</taxon>
        <taxon>Cyanobacteriota</taxon>
        <taxon>Cyanophyceae</taxon>
        <taxon>Oscillatoriophycideae</taxon>
        <taxon>Oscillatoriales</taxon>
        <taxon>Microcoleaceae</taxon>
        <taxon>Trichodesmium</taxon>
    </lineage>
</organism>
<evidence type="ECO:0008006" key="2">
    <source>
        <dbReference type="Google" id="ProtNLM"/>
    </source>
</evidence>
<proteinExistence type="predicted"/>
<reference evidence="1" key="1">
    <citation type="submission" date="2006-06" db="EMBL/GenBank/DDBJ databases">
        <title>Complete sequence of Trichodesmium erythraeum IMS101.</title>
        <authorList>
            <consortium name="US DOE Joint Genome Institute"/>
            <person name="Copeland A."/>
            <person name="Lucas S."/>
            <person name="Lapidus A."/>
            <person name="Barry K."/>
            <person name="Detter J.C."/>
            <person name="Glavina del Rio T."/>
            <person name="Hammon N."/>
            <person name="Israni S."/>
            <person name="Dalin E."/>
            <person name="Tice H."/>
            <person name="Pitluck S."/>
            <person name="Kiss H."/>
            <person name="Munk A.C."/>
            <person name="Brettin T."/>
            <person name="Bruce D."/>
            <person name="Han C."/>
            <person name="Tapia R."/>
            <person name="Gilna P."/>
            <person name="Schmutz J."/>
            <person name="Larimer F."/>
            <person name="Land M."/>
            <person name="Hauser L."/>
            <person name="Kyrpides N."/>
            <person name="Kim E."/>
            <person name="Richardson P."/>
        </authorList>
    </citation>
    <scope>NUCLEOTIDE SEQUENCE [LARGE SCALE GENOMIC DNA]</scope>
    <source>
        <strain evidence="1">IMS101</strain>
    </source>
</reference>
<dbReference type="EMBL" id="CP000393">
    <property type="protein sequence ID" value="ABG52586.1"/>
    <property type="molecule type" value="Genomic_DNA"/>
</dbReference>
<dbReference type="PANTHER" id="PTHR34706">
    <property type="entry name" value="SLR1338 PROTEIN"/>
    <property type="match status" value="1"/>
</dbReference>
<accession>Q10YT8</accession>
<dbReference type="RefSeq" id="WP_011612928.1">
    <property type="nucleotide sequence ID" value="NC_008312.1"/>
</dbReference>
<dbReference type="AlphaFoldDB" id="Q10YT8"/>
<dbReference type="STRING" id="203124.Tery_3496"/>